<keyword evidence="5 6" id="KW-0472">Membrane</keyword>
<feature type="transmembrane region" description="Helical" evidence="7">
    <location>
        <begin position="373"/>
        <end position="392"/>
    </location>
</feature>
<gene>
    <name evidence="8" type="ORF">D0437_32425</name>
</gene>
<comment type="subcellular location">
    <subcellularLocation>
        <location evidence="6">Cell membrane</location>
    </subcellularLocation>
    <subcellularLocation>
        <location evidence="1">Membrane</location>
        <topology evidence="1">Multi-pass membrane protein</topology>
    </subcellularLocation>
</comment>
<comment type="similarity">
    <text evidence="2 6">Belongs to the GerABKA family.</text>
</comment>
<evidence type="ECO:0000256" key="7">
    <source>
        <dbReference type="SAM" id="Phobius"/>
    </source>
</evidence>
<reference evidence="8 9" key="1">
    <citation type="journal article" date="2019" name="Ecotoxicol. Environ. Saf.">
        <title>Microbial characterization of heavy metal resistant bacterial strains isolated from an electroplating wastewater treatment plant.</title>
        <authorList>
            <person name="Cai X."/>
            <person name="Zheng X."/>
            <person name="Zhang D."/>
            <person name="Iqbal W."/>
            <person name="Liu C."/>
            <person name="Yang B."/>
            <person name="Zhao X."/>
            <person name="Lu X."/>
            <person name="Mao Y."/>
        </authorList>
    </citation>
    <scope>NUCLEOTIDE SEQUENCE [LARGE SCALE GENOMIC DNA]</scope>
    <source>
        <strain evidence="8 9">Co1-1</strain>
    </source>
</reference>
<sequence>MAFQHFANTPIPDLIKKIQSRFHHASDLTIQNILGADGHFHSSILYLDSLTDLQFLYSHVIKPLRQQSSQTQTDFFNIVGYKGVLRSLADIESSLLEGKSILLIEGEYQGYYFDTATWPERPPQNFHSELSIKSTQQSFVESLTQNIALIRRYIPLSTLIIHDMKIARQKKNNSAILYLKEVTTDDVLQELIQRLEKISVDFIMNMNEIVEYIEDDSYSPFPQFLLTERPDLVAAHLMEGGLVLILDNSSQVLLAPVKFVSFFQIMDDYGSRWYIASFIRLLRLFAFITALFLPSIYIALLSFHFEVIPIQLFFSIAESRAQVPFPTIIEAFLMLVVLELMREAAIRLPAPIGPTVGIVAGTIIGQAAVQTGLVSNAMVIVIGITALSSYIIPNYDMGTAIRLLRFPLMILATCFGLVGIVIGWMLLLIQLVSLESLGKPYGRPFAPFSFKELKDSFIRFPLKCIHNKRNG</sequence>
<name>A0A9X7M531_BACCE</name>
<dbReference type="Proteomes" id="UP000321735">
    <property type="component" value="Chromosome"/>
</dbReference>
<evidence type="ECO:0000313" key="9">
    <source>
        <dbReference type="Proteomes" id="UP000321735"/>
    </source>
</evidence>
<evidence type="ECO:0000256" key="3">
    <source>
        <dbReference type="ARBA" id="ARBA00022692"/>
    </source>
</evidence>
<evidence type="ECO:0000256" key="1">
    <source>
        <dbReference type="ARBA" id="ARBA00004141"/>
    </source>
</evidence>
<evidence type="ECO:0000313" key="8">
    <source>
        <dbReference type="EMBL" id="QDZ77377.1"/>
    </source>
</evidence>
<dbReference type="EMBL" id="CP031778">
    <property type="protein sequence ID" value="QDZ77377.1"/>
    <property type="molecule type" value="Genomic_DNA"/>
</dbReference>
<keyword evidence="4 7" id="KW-1133">Transmembrane helix</keyword>
<dbReference type="PANTHER" id="PTHR22550:SF5">
    <property type="entry name" value="LEUCINE ZIPPER PROTEIN 4"/>
    <property type="match status" value="1"/>
</dbReference>
<dbReference type="InterPro" id="IPR004995">
    <property type="entry name" value="Spore_Ger"/>
</dbReference>
<dbReference type="GO" id="GO:0005886">
    <property type="term" value="C:plasma membrane"/>
    <property type="evidence" value="ECO:0007669"/>
    <property type="project" value="UniProtKB-SubCell"/>
</dbReference>
<evidence type="ECO:0000256" key="4">
    <source>
        <dbReference type="ARBA" id="ARBA00022989"/>
    </source>
</evidence>
<dbReference type="InterPro" id="IPR050768">
    <property type="entry name" value="UPF0353/GerABKA_families"/>
</dbReference>
<feature type="transmembrane region" description="Helical" evidence="7">
    <location>
        <begin position="348"/>
        <end position="367"/>
    </location>
</feature>
<dbReference type="RefSeq" id="WP_208743124.1">
    <property type="nucleotide sequence ID" value="NZ_CP031778.1"/>
</dbReference>
<dbReference type="Pfam" id="PF03323">
    <property type="entry name" value="GerA"/>
    <property type="match status" value="1"/>
</dbReference>
<feature type="transmembrane region" description="Helical" evidence="7">
    <location>
        <begin position="404"/>
        <end position="429"/>
    </location>
</feature>
<accession>A0A9X7M531</accession>
<evidence type="ECO:0000256" key="6">
    <source>
        <dbReference type="PIRNR" id="PIRNR005690"/>
    </source>
</evidence>
<feature type="transmembrane region" description="Helical" evidence="7">
    <location>
        <begin position="323"/>
        <end position="341"/>
    </location>
</feature>
<keyword evidence="3 7" id="KW-0812">Transmembrane</keyword>
<dbReference type="PANTHER" id="PTHR22550">
    <property type="entry name" value="SPORE GERMINATION PROTEIN"/>
    <property type="match status" value="1"/>
</dbReference>
<proteinExistence type="inferred from homology"/>
<evidence type="ECO:0000256" key="2">
    <source>
        <dbReference type="ARBA" id="ARBA00005278"/>
    </source>
</evidence>
<feature type="transmembrane region" description="Helical" evidence="7">
    <location>
        <begin position="281"/>
        <end position="303"/>
    </location>
</feature>
<dbReference type="AlphaFoldDB" id="A0A9X7M531"/>
<organism evidence="8 9">
    <name type="scientific">Bacillus cereus</name>
    <dbReference type="NCBI Taxonomy" id="1396"/>
    <lineage>
        <taxon>Bacteria</taxon>
        <taxon>Bacillati</taxon>
        <taxon>Bacillota</taxon>
        <taxon>Bacilli</taxon>
        <taxon>Bacillales</taxon>
        <taxon>Bacillaceae</taxon>
        <taxon>Bacillus</taxon>
        <taxon>Bacillus cereus group</taxon>
    </lineage>
</organism>
<protein>
    <submittedName>
        <fullName evidence="8">Spore germination protein</fullName>
    </submittedName>
</protein>
<dbReference type="GO" id="GO:0009847">
    <property type="term" value="P:spore germination"/>
    <property type="evidence" value="ECO:0007669"/>
    <property type="project" value="UniProtKB-UniRule"/>
</dbReference>
<evidence type="ECO:0000256" key="5">
    <source>
        <dbReference type="ARBA" id="ARBA00023136"/>
    </source>
</evidence>
<dbReference type="PIRSF" id="PIRSF005690">
    <property type="entry name" value="GerBA"/>
    <property type="match status" value="1"/>
</dbReference>